<reference evidence="4" key="1">
    <citation type="submission" date="2017-02" db="UniProtKB">
        <authorList>
            <consortium name="WormBaseParasite"/>
        </authorList>
    </citation>
    <scope>IDENTIFICATION</scope>
</reference>
<dbReference type="PANTHER" id="PTHR28441:SF2">
    <property type="entry name" value="PROTEIN FAM91A1"/>
    <property type="match status" value="1"/>
</dbReference>
<comment type="similarity">
    <text evidence="1">Belongs to the FAM91 family.</text>
</comment>
<evidence type="ECO:0000259" key="3">
    <source>
        <dbReference type="Pfam" id="PF14648"/>
    </source>
</evidence>
<proteinExistence type="inferred from homology"/>
<accession>A0A0R3WP07</accession>
<dbReference type="PANTHER" id="PTHR28441">
    <property type="entry name" value="PROTEIN FAM91A1"/>
    <property type="match status" value="1"/>
</dbReference>
<dbReference type="InterPro" id="IPR028091">
    <property type="entry name" value="FAM91_N_dom"/>
</dbReference>
<dbReference type="InterPro" id="IPR028097">
    <property type="entry name" value="FAM91_C_dom"/>
</dbReference>
<dbReference type="InterPro" id="IPR039199">
    <property type="entry name" value="FAM91"/>
</dbReference>
<dbReference type="Pfam" id="PF14647">
    <property type="entry name" value="FAM91_N"/>
    <property type="match status" value="1"/>
</dbReference>
<dbReference type="WBParaSite" id="TTAC_0000249501-mRNA-1">
    <property type="protein sequence ID" value="TTAC_0000249501-mRNA-1"/>
    <property type="gene ID" value="TTAC_0000249501"/>
</dbReference>
<protein>
    <submittedName>
        <fullName evidence="4">Protein FAM91A1</fullName>
    </submittedName>
</protein>
<organism evidence="4">
    <name type="scientific">Hydatigena taeniaeformis</name>
    <name type="common">Feline tapeworm</name>
    <name type="synonym">Taenia taeniaeformis</name>
    <dbReference type="NCBI Taxonomy" id="6205"/>
    <lineage>
        <taxon>Eukaryota</taxon>
        <taxon>Metazoa</taxon>
        <taxon>Spiralia</taxon>
        <taxon>Lophotrochozoa</taxon>
        <taxon>Platyhelminthes</taxon>
        <taxon>Cestoda</taxon>
        <taxon>Eucestoda</taxon>
        <taxon>Cyclophyllidea</taxon>
        <taxon>Taeniidae</taxon>
        <taxon>Hydatigera</taxon>
    </lineage>
</organism>
<feature type="domain" description="FAM91 C-terminal" evidence="3">
    <location>
        <begin position="351"/>
        <end position="790"/>
    </location>
</feature>
<dbReference type="Pfam" id="PF14648">
    <property type="entry name" value="FAM91_C"/>
    <property type="match status" value="1"/>
</dbReference>
<sequence>LKVVSMSAVEDCIKNRLLWSELPVTIKATLNEDAAEYDARVLVHFLQNQLEYSGELIRKIVRSERAYYRQLVRYSSQQMMLFPYHLQRKIVPGLSITPFKYYRNIVHQTMLSELSYDRLPNFTAADCYQILGIGRNEYMDLLNVYKGKLCSSQSSLVETPSSVLDELLPKAPLDFAHLQPWFVVRAGSVSDADVKAHEPDVQSILDRIIDNDRSPDTSHFGPGLKISEIPIDIFQNLYRRGLVYVEVPILENDCLSVPTLDGFIMNRVSGDSCETLLYKIFVSLDPQSCVRQLAADLGVGLEFVINAASLFVRLGFAYKTDSVSDQSYVEYGDVDISSCEYDNTLPSTKPQKIAFIFDSSITAYLMLGNLSADLKKHSVTMFEVGKLTGDSLSAFYREISSLSQSAEQDVGIYYEHARCLSQTMCHISSAQTSNKTDFRYLDLVRCGSLASLEPVTRRRILSKNYNLVVCMAPLSFEESRVLCPDLPLILGPSIPEINSPWFRFFVTRTVDIGGMPSLLLCRGAHVTKLPLSLSRFSRFLVTSWGHEPVLMDIYGLFYSVNDLTLNFPVLIQAYDDRDNSSPLHQHFLPMPISPDFLKRINNKLDWLERLSKSVDITSFIGYLSLLLPDGKSEVDNEAQHGDMESTNEIIGGGTLYQQNTSQFLEHSIIDSRVVLTEDALEGAVNDGRPVCLLSVHLGIPLFNSTLNNAVFERINHVCDNSQLGLLPSQVRSQLSAANSSLQEKLVEFIKSVGGVYVHNGFSMTLDDSMAGSCGDKTSMPPLPLPSRSLCCSCDGDLEEWED</sequence>
<feature type="domain" description="FAM91 N-terminal" evidence="2">
    <location>
        <begin position="12"/>
        <end position="323"/>
    </location>
</feature>
<dbReference type="STRING" id="6205.A0A0R3WP07"/>
<name>A0A0R3WP07_HYDTA</name>
<dbReference type="AlphaFoldDB" id="A0A0R3WP07"/>
<evidence type="ECO:0000259" key="2">
    <source>
        <dbReference type="Pfam" id="PF14647"/>
    </source>
</evidence>
<evidence type="ECO:0000313" key="4">
    <source>
        <dbReference type="WBParaSite" id="TTAC_0000249501-mRNA-1"/>
    </source>
</evidence>
<evidence type="ECO:0000256" key="1">
    <source>
        <dbReference type="ARBA" id="ARBA00010319"/>
    </source>
</evidence>